<keyword evidence="2" id="KW-1185">Reference proteome</keyword>
<protein>
    <submittedName>
        <fullName evidence="1">Uncharacterized protein</fullName>
    </submittedName>
</protein>
<proteinExistence type="predicted"/>
<name>A0A920BQA4_9ACTN</name>
<dbReference type="AlphaFoldDB" id="A0A920BQA4"/>
<gene>
    <name evidence="1" type="ORF">Ato02nite_086630</name>
</gene>
<dbReference type="EMBL" id="BOQN01000130">
    <property type="protein sequence ID" value="GIM96870.1"/>
    <property type="molecule type" value="Genomic_DNA"/>
</dbReference>
<evidence type="ECO:0000313" key="1">
    <source>
        <dbReference type="EMBL" id="GIM96870.1"/>
    </source>
</evidence>
<organism evidence="1 2">
    <name type="scientific">Paractinoplanes toevensis</name>
    <dbReference type="NCBI Taxonomy" id="571911"/>
    <lineage>
        <taxon>Bacteria</taxon>
        <taxon>Bacillati</taxon>
        <taxon>Actinomycetota</taxon>
        <taxon>Actinomycetes</taxon>
        <taxon>Micromonosporales</taxon>
        <taxon>Micromonosporaceae</taxon>
        <taxon>Paractinoplanes</taxon>
    </lineage>
</organism>
<evidence type="ECO:0000313" key="2">
    <source>
        <dbReference type="Proteomes" id="UP000677082"/>
    </source>
</evidence>
<accession>A0A920BQA4</accession>
<reference evidence="1 2" key="1">
    <citation type="submission" date="2021-03" db="EMBL/GenBank/DDBJ databases">
        <title>Whole genome shotgun sequence of Actinoplanes toevensis NBRC 105298.</title>
        <authorList>
            <person name="Komaki H."/>
            <person name="Tamura T."/>
        </authorList>
    </citation>
    <scope>NUCLEOTIDE SEQUENCE [LARGE SCALE GENOMIC DNA]</scope>
    <source>
        <strain evidence="1 2">NBRC 105298</strain>
    </source>
</reference>
<sequence length="76" mass="8382">MVWYVRTAKTASGARTVQIVYSSQRGSRDIEHSGSAHDNAESEVLKAAARRPLAAGQGELDLAWTMPARRLRVLRC</sequence>
<comment type="caution">
    <text evidence="1">The sequence shown here is derived from an EMBL/GenBank/DDBJ whole genome shotgun (WGS) entry which is preliminary data.</text>
</comment>
<dbReference type="Proteomes" id="UP000677082">
    <property type="component" value="Unassembled WGS sequence"/>
</dbReference>